<feature type="region of interest" description="Disordered" evidence="1">
    <location>
        <begin position="1"/>
        <end position="21"/>
    </location>
</feature>
<dbReference type="EMBL" id="HG670486">
    <property type="protein sequence ID" value="CDI76897.1"/>
    <property type="molecule type" value="Genomic_DNA"/>
</dbReference>
<keyword evidence="4" id="KW-1185">Reference proteome</keyword>
<dbReference type="InterPro" id="IPR029063">
    <property type="entry name" value="SAM-dependent_MTases_sf"/>
</dbReference>
<reference evidence="3" key="2">
    <citation type="submission" date="2013-10" db="EMBL/GenBank/DDBJ databases">
        <authorList>
            <person name="Aslett M."/>
        </authorList>
    </citation>
    <scope>NUCLEOTIDE SEQUENCE</scope>
    <source>
        <strain evidence="3">Houghton</strain>
    </source>
</reference>
<dbReference type="RefSeq" id="XP_013252643.1">
    <property type="nucleotide sequence ID" value="XM_013397189.1"/>
</dbReference>
<dbReference type="OrthoDB" id="66144at2759"/>
<dbReference type="Pfam" id="PF13649">
    <property type="entry name" value="Methyltransf_25"/>
    <property type="match status" value="1"/>
</dbReference>
<gene>
    <name evidence="3" type="ORF">EAH_00020300</name>
</gene>
<evidence type="ECO:0000259" key="2">
    <source>
        <dbReference type="Pfam" id="PF13649"/>
    </source>
</evidence>
<sequence>MASSPIKYTDGTTPCEGAAAPEVLSYSEDEEDEWMPFRRSAPDSAKAEDGWNLGGFVSPFQCVFRHCTPEDIMMVLYSSLGCGDGRFIIECCRLTNCAGVGVELDSSLFERAKRNAKRIPDINAKFLQRDLMAPDLDLSEATVMWVSSP</sequence>
<dbReference type="SUPFAM" id="SSF53335">
    <property type="entry name" value="S-adenosyl-L-methionine-dependent methyltransferases"/>
    <property type="match status" value="1"/>
</dbReference>
<evidence type="ECO:0000256" key="1">
    <source>
        <dbReference type="SAM" id="MobiDB-lite"/>
    </source>
</evidence>
<dbReference type="InterPro" id="IPR041698">
    <property type="entry name" value="Methyltransf_25"/>
</dbReference>
<dbReference type="Gene3D" id="3.40.50.150">
    <property type="entry name" value="Vaccinia Virus protein VP39"/>
    <property type="match status" value="1"/>
</dbReference>
<name>U6GBI0_EIMAC</name>
<dbReference type="Proteomes" id="UP000018050">
    <property type="component" value="Unassembled WGS sequence"/>
</dbReference>
<feature type="domain" description="Methyltransferase" evidence="2">
    <location>
        <begin position="80"/>
        <end position="142"/>
    </location>
</feature>
<dbReference type="CDD" id="cd02440">
    <property type="entry name" value="AdoMet_MTases"/>
    <property type="match status" value="1"/>
</dbReference>
<reference evidence="3" key="1">
    <citation type="submission" date="2013-10" db="EMBL/GenBank/DDBJ databases">
        <title>Genomic analysis of the causative agents of coccidiosis in chickens.</title>
        <authorList>
            <person name="Reid A.J."/>
            <person name="Blake D."/>
            <person name="Billington K."/>
            <person name="Browne H."/>
            <person name="Dunn M."/>
            <person name="Hung S."/>
            <person name="Kawahara F."/>
            <person name="Miranda-Saavedra D."/>
            <person name="Mourier T."/>
            <person name="Nagra H."/>
            <person name="Otto T.D."/>
            <person name="Rawlings N."/>
            <person name="Sanchez A."/>
            <person name="Sanders M."/>
            <person name="Subramaniam C."/>
            <person name="Tay Y."/>
            <person name="Dear P."/>
            <person name="Doerig C."/>
            <person name="Gruber A."/>
            <person name="Parkinson J."/>
            <person name="Shirley M."/>
            <person name="Wan K.L."/>
            <person name="Berriman M."/>
            <person name="Tomley F."/>
            <person name="Pain A."/>
        </authorList>
    </citation>
    <scope>NUCLEOTIDE SEQUENCE</scope>
    <source>
        <strain evidence="3">Houghton</strain>
    </source>
</reference>
<evidence type="ECO:0000313" key="4">
    <source>
        <dbReference type="Proteomes" id="UP000018050"/>
    </source>
</evidence>
<protein>
    <submittedName>
        <fullName evidence="3">Histone methylation DOT1 family protein (Precursor), related, related</fullName>
    </submittedName>
</protein>
<dbReference type="GeneID" id="25270100"/>
<dbReference type="OMA" id="FIIECCR"/>
<proteinExistence type="predicted"/>
<evidence type="ECO:0000313" key="3">
    <source>
        <dbReference type="EMBL" id="CDI76897.1"/>
    </source>
</evidence>
<dbReference type="AlphaFoldDB" id="U6GBI0"/>
<dbReference type="VEuPathDB" id="ToxoDB:EAH_00020300"/>
<accession>U6GBI0</accession>
<organism evidence="3 4">
    <name type="scientific">Eimeria acervulina</name>
    <name type="common">Coccidian parasite</name>
    <dbReference type="NCBI Taxonomy" id="5801"/>
    <lineage>
        <taxon>Eukaryota</taxon>
        <taxon>Sar</taxon>
        <taxon>Alveolata</taxon>
        <taxon>Apicomplexa</taxon>
        <taxon>Conoidasida</taxon>
        <taxon>Coccidia</taxon>
        <taxon>Eucoccidiorida</taxon>
        <taxon>Eimeriorina</taxon>
        <taxon>Eimeriidae</taxon>
        <taxon>Eimeria</taxon>
    </lineage>
</organism>